<dbReference type="Proteomes" id="UP000198931">
    <property type="component" value="Unassembled WGS sequence"/>
</dbReference>
<evidence type="ECO:0000313" key="2">
    <source>
        <dbReference type="Proteomes" id="UP000198931"/>
    </source>
</evidence>
<dbReference type="InterPro" id="IPR016181">
    <property type="entry name" value="Acyl_CoA_acyltransferase"/>
</dbReference>
<proteinExistence type="predicted"/>
<evidence type="ECO:0000313" key="1">
    <source>
        <dbReference type="EMBL" id="SFI13530.1"/>
    </source>
</evidence>
<dbReference type="RefSeq" id="WP_090079535.1">
    <property type="nucleotide sequence ID" value="NZ_FOQT01000002.1"/>
</dbReference>
<dbReference type="Gene3D" id="3.40.630.30">
    <property type="match status" value="1"/>
</dbReference>
<dbReference type="EMBL" id="FOQT01000002">
    <property type="protein sequence ID" value="SFI13530.1"/>
    <property type="molecule type" value="Genomic_DNA"/>
</dbReference>
<reference evidence="1 2" key="1">
    <citation type="submission" date="2016-10" db="EMBL/GenBank/DDBJ databases">
        <authorList>
            <person name="de Groot N.N."/>
        </authorList>
    </citation>
    <scope>NUCLEOTIDE SEQUENCE [LARGE SCALE GENOMIC DNA]</scope>
    <source>
        <strain evidence="1 2">DSM 26000</strain>
    </source>
</reference>
<keyword evidence="2" id="KW-1185">Reference proteome</keyword>
<organism evidence="1 2">
    <name type="scientific">Halpernia frigidisoli</name>
    <dbReference type="NCBI Taxonomy" id="1125876"/>
    <lineage>
        <taxon>Bacteria</taxon>
        <taxon>Pseudomonadati</taxon>
        <taxon>Bacteroidota</taxon>
        <taxon>Flavobacteriia</taxon>
        <taxon>Flavobacteriales</taxon>
        <taxon>Weeksellaceae</taxon>
        <taxon>Chryseobacterium group</taxon>
        <taxon>Halpernia</taxon>
    </lineage>
</organism>
<dbReference type="SUPFAM" id="SSF55729">
    <property type="entry name" value="Acyl-CoA N-acyltransferases (Nat)"/>
    <property type="match status" value="1"/>
</dbReference>
<accession>A0A1I3FQP6</accession>
<sequence>MNFRTELILNANELPSKWNSIVAKNSILLSTKFLKALQESQPKNMQNYFAAFYKDEILIGGALLQYLDFKKHEIFRKSSFLNLNNLTVKFFANSVLIVGNNLVTGQNGFYFDLNLISKIEAIKLLEESTNLIQQKIKKSSLILLKDYEKELSETIKSNLMKDFNSFSVQPNMILELKQNWKTFDDYLENFTTKYRTRAKSAIKKLGKIEKKELTLAEIKENQKILYLLYLNVANDADFNTFIIPENHFFTVKKHLKDNFKVFAYFENGEILSFYTLFINHEDVDTYFLGYDKIYQKSKQLYLNMLLDMVNFGILNQKKNIIFGRTALEIKSTIGAKPQQIFGIVKHQNSFLNLILAKSISNLNPSKPWIARQPFK</sequence>
<dbReference type="OrthoDB" id="240921at2"/>
<dbReference type="STRING" id="1125876.SAMN05443292_1554"/>
<protein>
    <recommendedName>
        <fullName evidence="3">8-amino-7-oxononanoate synthase</fullName>
    </recommendedName>
</protein>
<name>A0A1I3FQP6_9FLAO</name>
<dbReference type="AlphaFoldDB" id="A0A1I3FQP6"/>
<evidence type="ECO:0008006" key="3">
    <source>
        <dbReference type="Google" id="ProtNLM"/>
    </source>
</evidence>
<gene>
    <name evidence="1" type="ORF">SAMN05443292_1554</name>
</gene>